<dbReference type="GeneID" id="107118293"/>
<keyword evidence="3 9" id="KW-0689">Ribosomal protein</keyword>
<dbReference type="Proteomes" id="UP000694871">
    <property type="component" value="Unplaced"/>
</dbReference>
<keyword evidence="2" id="KW-0809">Transit peptide</keyword>
<dbReference type="RefSeq" id="XP_015276082.1">
    <property type="nucleotide sequence ID" value="XM_015420596.1"/>
</dbReference>
<comment type="subcellular location">
    <subcellularLocation>
        <location evidence="1">Mitochondrion</location>
    </subcellularLocation>
</comment>
<dbReference type="PANTHER" id="PTHR28595">
    <property type="entry name" value="39S RIBOSOMAL PROTEIN L54, MITOCHONDRIAL"/>
    <property type="match status" value="1"/>
</dbReference>
<keyword evidence="5" id="KW-0687">Ribonucleoprotein</keyword>
<keyword evidence="8" id="KW-1185">Reference proteome</keyword>
<reference evidence="9" key="1">
    <citation type="submission" date="2025-08" db="UniProtKB">
        <authorList>
            <consortium name="RefSeq"/>
        </authorList>
    </citation>
    <scope>IDENTIFICATION</scope>
</reference>
<evidence type="ECO:0000256" key="3">
    <source>
        <dbReference type="ARBA" id="ARBA00022980"/>
    </source>
</evidence>
<name>A0ABM1KQU5_GEKJA</name>
<dbReference type="InterPro" id="IPR013870">
    <property type="entry name" value="Ribosomal_mL54"/>
</dbReference>
<evidence type="ECO:0000256" key="5">
    <source>
        <dbReference type="ARBA" id="ARBA00023274"/>
    </source>
</evidence>
<evidence type="ECO:0000313" key="8">
    <source>
        <dbReference type="Proteomes" id="UP000694871"/>
    </source>
</evidence>
<keyword evidence="4" id="KW-0496">Mitochondrion</keyword>
<gene>
    <name evidence="9" type="primary">MRPL54</name>
</gene>
<evidence type="ECO:0000256" key="4">
    <source>
        <dbReference type="ARBA" id="ARBA00023128"/>
    </source>
</evidence>
<organism evidence="8 9">
    <name type="scientific">Gekko japonicus</name>
    <name type="common">Schlegel's Japanese gecko</name>
    <dbReference type="NCBI Taxonomy" id="146911"/>
    <lineage>
        <taxon>Eukaryota</taxon>
        <taxon>Metazoa</taxon>
        <taxon>Chordata</taxon>
        <taxon>Craniata</taxon>
        <taxon>Vertebrata</taxon>
        <taxon>Euteleostomi</taxon>
        <taxon>Lepidosauria</taxon>
        <taxon>Squamata</taxon>
        <taxon>Bifurcata</taxon>
        <taxon>Gekkota</taxon>
        <taxon>Gekkonidae</taxon>
        <taxon>Gekkoninae</taxon>
        <taxon>Gekko</taxon>
    </lineage>
</organism>
<sequence length="126" mass="14282">MALAGLLRAVPCGPGPLWTRLALRTYAKKVVPKAKGKGGSKEELKGPEICKDAALLTTHSMGTNIYKESPEVALKPDSEYPEWLFQVDLGPPKKLEDLDPDTISYWRFLRRVNTKRQYRLRKVQPF</sequence>
<evidence type="ECO:0000256" key="7">
    <source>
        <dbReference type="ARBA" id="ARBA00035179"/>
    </source>
</evidence>
<evidence type="ECO:0000313" key="9">
    <source>
        <dbReference type="RefSeq" id="XP_015276082.1"/>
    </source>
</evidence>
<dbReference type="Pfam" id="PF08561">
    <property type="entry name" value="Ribosomal_L37"/>
    <property type="match status" value="1"/>
</dbReference>
<proteinExistence type="inferred from homology"/>
<evidence type="ECO:0000256" key="2">
    <source>
        <dbReference type="ARBA" id="ARBA00022946"/>
    </source>
</evidence>
<comment type="similarity">
    <text evidence="6">Belongs to the mitochondrion-specific ribosomal protein mL54 family.</text>
</comment>
<accession>A0ABM1KQU5</accession>
<protein>
    <recommendedName>
        <fullName evidence="7">Large ribosomal subunit protein mL54</fullName>
    </recommendedName>
</protein>
<dbReference type="PANTHER" id="PTHR28595:SF1">
    <property type="entry name" value="LARGE RIBOSOMAL SUBUNIT PROTEIN ML54"/>
    <property type="match status" value="1"/>
</dbReference>
<evidence type="ECO:0000256" key="6">
    <source>
        <dbReference type="ARBA" id="ARBA00033752"/>
    </source>
</evidence>
<dbReference type="GO" id="GO:0005840">
    <property type="term" value="C:ribosome"/>
    <property type="evidence" value="ECO:0007669"/>
    <property type="project" value="UniProtKB-KW"/>
</dbReference>
<evidence type="ECO:0000256" key="1">
    <source>
        <dbReference type="ARBA" id="ARBA00004173"/>
    </source>
</evidence>